<feature type="compositionally biased region" description="Polar residues" evidence="1">
    <location>
        <begin position="386"/>
        <end position="399"/>
    </location>
</feature>
<sequence length="411" mass="45900">MRNPDKPWVLPHLSVARTRAELLRLKKRHRAPFHRSVKHADGYHFYHSHEPHALCVGEGIKQDILSQLHHLGLADSIAPFLYLEHLGEEQWYAVKLHPHHGSALTVVKEWLGSWSEVDNALAFDWHQGTPVLTSSLPALSAHLEATHEPIVISQPDIDEKACELGKATSISMTLAASGALLMLGSLALWHFSTATSPPPPPVPPSAYELRMQAYQTEVKPSDALRTLSGVLAYLPFLPDGLTPDSITLSPVNATWNVTLIKASTLQHRLWEAFVERHSNFAQYAHLSDDTIRLVIPIKTHNTERIYDISGFQAPLRHTLERMGYTIKERQQKAAPLTVTEWELDTDRFFETLPVLIELTDSPALSLTHFEMDSSALLSLTTKTHSGETQPASLTLTLQGTLDHEDKGPLNH</sequence>
<organism evidence="2 3">
    <name type="scientific">Vibrio mediterranei</name>
    <dbReference type="NCBI Taxonomy" id="689"/>
    <lineage>
        <taxon>Bacteria</taxon>
        <taxon>Pseudomonadati</taxon>
        <taxon>Pseudomonadota</taxon>
        <taxon>Gammaproteobacteria</taxon>
        <taxon>Vibrionales</taxon>
        <taxon>Vibrionaceae</taxon>
        <taxon>Vibrio</taxon>
    </lineage>
</organism>
<evidence type="ECO:0000256" key="1">
    <source>
        <dbReference type="SAM" id="MobiDB-lite"/>
    </source>
</evidence>
<keyword evidence="3" id="KW-1185">Reference proteome</keyword>
<proteinExistence type="predicted"/>
<accession>A0ABX5DDF5</accession>
<name>A0ABX5DDF5_9VIBR</name>
<comment type="caution">
    <text evidence="2">The sequence shown here is derived from an EMBL/GenBank/DDBJ whole genome shotgun (WGS) entry which is preliminary data.</text>
</comment>
<evidence type="ECO:0000313" key="3">
    <source>
        <dbReference type="Proteomes" id="UP000238163"/>
    </source>
</evidence>
<reference evidence="2 3" key="1">
    <citation type="submission" date="2018-03" db="EMBL/GenBank/DDBJ databases">
        <title>Genetic Diversity and Phenotypic Plasticity of AHL Mediated Quorum Sensing in Environmental Strains of Vibrio mediterranei.</title>
        <authorList>
            <person name="Lantoine F."/>
            <person name="Vouve F."/>
        </authorList>
    </citation>
    <scope>NUCLEOTIDE SEQUENCE [LARGE SCALE GENOMIC DNA]</scope>
    <source>
        <strain evidence="2 3">17LN0615E</strain>
    </source>
</reference>
<feature type="region of interest" description="Disordered" evidence="1">
    <location>
        <begin position="386"/>
        <end position="411"/>
    </location>
</feature>
<dbReference type="EMBL" id="NWTN01000011">
    <property type="protein sequence ID" value="PRQ66500.1"/>
    <property type="molecule type" value="Genomic_DNA"/>
</dbReference>
<protein>
    <recommendedName>
        <fullName evidence="4">Pilus assembly protein</fullName>
    </recommendedName>
</protein>
<feature type="compositionally biased region" description="Basic and acidic residues" evidence="1">
    <location>
        <begin position="401"/>
        <end position="411"/>
    </location>
</feature>
<evidence type="ECO:0008006" key="4">
    <source>
        <dbReference type="Google" id="ProtNLM"/>
    </source>
</evidence>
<dbReference type="RefSeq" id="WP_096444133.1">
    <property type="nucleotide sequence ID" value="NZ_NWTN01000011.1"/>
</dbReference>
<gene>
    <name evidence="2" type="ORF">COR51_16325</name>
</gene>
<evidence type="ECO:0000313" key="2">
    <source>
        <dbReference type="EMBL" id="PRQ66500.1"/>
    </source>
</evidence>
<dbReference type="Proteomes" id="UP000238163">
    <property type="component" value="Unassembled WGS sequence"/>
</dbReference>